<comment type="cofactor">
    <cofactor evidence="1 5">
        <name>FAD</name>
        <dbReference type="ChEBI" id="CHEBI:57692"/>
    </cofactor>
</comment>
<dbReference type="EMBL" id="CXWC01000006">
    <property type="protein sequence ID" value="CTQ69521.1"/>
    <property type="molecule type" value="Genomic_DNA"/>
</dbReference>
<dbReference type="InterPro" id="IPR000172">
    <property type="entry name" value="GMC_OxRdtase_N"/>
</dbReference>
<dbReference type="RefSeq" id="WP_055391559.1">
    <property type="nucleotide sequence ID" value="NZ_CXWA01000015.1"/>
</dbReference>
<dbReference type="EC" id="1.1.99.-" evidence="9"/>
<dbReference type="InterPro" id="IPR036188">
    <property type="entry name" value="FAD/NAD-bd_sf"/>
</dbReference>
<evidence type="ECO:0000256" key="5">
    <source>
        <dbReference type="PIRSR" id="PIRSR000137-2"/>
    </source>
</evidence>
<dbReference type="GO" id="GO:0050660">
    <property type="term" value="F:flavin adenine dinucleotide binding"/>
    <property type="evidence" value="ECO:0007669"/>
    <property type="project" value="InterPro"/>
</dbReference>
<dbReference type="Pfam" id="PF05199">
    <property type="entry name" value="GMC_oxred_C"/>
    <property type="match status" value="1"/>
</dbReference>
<dbReference type="OrthoDB" id="7789073at2"/>
<organism evidence="9 10">
    <name type="scientific">Roseibium album</name>
    <dbReference type="NCBI Taxonomy" id="311410"/>
    <lineage>
        <taxon>Bacteria</taxon>
        <taxon>Pseudomonadati</taxon>
        <taxon>Pseudomonadota</taxon>
        <taxon>Alphaproteobacteria</taxon>
        <taxon>Hyphomicrobiales</taxon>
        <taxon>Stappiaceae</taxon>
        <taxon>Roseibium</taxon>
    </lineage>
</organism>
<evidence type="ECO:0000259" key="8">
    <source>
        <dbReference type="PROSITE" id="PS00624"/>
    </source>
</evidence>
<dbReference type="SUPFAM" id="SSF51905">
    <property type="entry name" value="FAD/NAD(P)-binding domain"/>
    <property type="match status" value="1"/>
</dbReference>
<evidence type="ECO:0000256" key="1">
    <source>
        <dbReference type="ARBA" id="ARBA00001974"/>
    </source>
</evidence>
<evidence type="ECO:0000259" key="7">
    <source>
        <dbReference type="PROSITE" id="PS00623"/>
    </source>
</evidence>
<evidence type="ECO:0000256" key="3">
    <source>
        <dbReference type="ARBA" id="ARBA00022630"/>
    </source>
</evidence>
<dbReference type="PROSITE" id="PS00624">
    <property type="entry name" value="GMC_OXRED_2"/>
    <property type="match status" value="1"/>
</dbReference>
<feature type="domain" description="Glucose-methanol-choline oxidoreductase N-terminal" evidence="7">
    <location>
        <begin position="82"/>
        <end position="105"/>
    </location>
</feature>
<reference evidence="10" key="1">
    <citation type="submission" date="2015-07" db="EMBL/GenBank/DDBJ databases">
        <authorList>
            <person name="Rodrigo-Torres Lidia"/>
            <person name="Arahal R.David."/>
        </authorList>
    </citation>
    <scope>NUCLEOTIDE SEQUENCE [LARGE SCALE GENOMIC DNA]</scope>
    <source>
        <strain evidence="10">CECT 5096</strain>
    </source>
</reference>
<evidence type="ECO:0000256" key="2">
    <source>
        <dbReference type="ARBA" id="ARBA00010790"/>
    </source>
</evidence>
<keyword evidence="10" id="KW-1185">Reference proteome</keyword>
<dbReference type="PIRSF" id="PIRSF000137">
    <property type="entry name" value="Alcohol_oxidase"/>
    <property type="match status" value="1"/>
</dbReference>
<feature type="domain" description="Glucose-methanol-choline oxidoreductase N-terminal" evidence="8">
    <location>
        <begin position="229"/>
        <end position="243"/>
    </location>
</feature>
<evidence type="ECO:0000256" key="4">
    <source>
        <dbReference type="ARBA" id="ARBA00022827"/>
    </source>
</evidence>
<dbReference type="PROSITE" id="PS00623">
    <property type="entry name" value="GMC_OXRED_1"/>
    <property type="match status" value="1"/>
</dbReference>
<keyword evidence="3 6" id="KW-0285">Flavoprotein</keyword>
<dbReference type="InterPro" id="IPR007867">
    <property type="entry name" value="GMC_OxRtase_C"/>
</dbReference>
<evidence type="ECO:0000313" key="9">
    <source>
        <dbReference type="EMBL" id="CTQ69521.1"/>
    </source>
</evidence>
<feature type="binding site" evidence="5">
    <location>
        <begin position="92"/>
        <end position="95"/>
    </location>
    <ligand>
        <name>FAD</name>
        <dbReference type="ChEBI" id="CHEBI:57692"/>
    </ligand>
</feature>
<evidence type="ECO:0000313" key="10">
    <source>
        <dbReference type="Proteomes" id="UP000049983"/>
    </source>
</evidence>
<feature type="binding site" evidence="5">
    <location>
        <position position="197"/>
    </location>
    <ligand>
        <name>FAD</name>
        <dbReference type="ChEBI" id="CHEBI:57692"/>
    </ligand>
</feature>
<dbReference type="Proteomes" id="UP000049983">
    <property type="component" value="Unassembled WGS sequence"/>
</dbReference>
<dbReference type="PANTHER" id="PTHR11552:SF147">
    <property type="entry name" value="CHOLINE DEHYDROGENASE, MITOCHONDRIAL"/>
    <property type="match status" value="1"/>
</dbReference>
<dbReference type="GeneID" id="97669561"/>
<dbReference type="Pfam" id="PF00732">
    <property type="entry name" value="GMC_oxred_N"/>
    <property type="match status" value="1"/>
</dbReference>
<dbReference type="PANTHER" id="PTHR11552">
    <property type="entry name" value="GLUCOSE-METHANOL-CHOLINE GMC OXIDOREDUCTASE"/>
    <property type="match status" value="1"/>
</dbReference>
<name>A0A0M6ZKV9_9HYPH</name>
<dbReference type="AlphaFoldDB" id="A0A0M6ZKV9"/>
<sequence>MTAEHDFIVVGAGSAGCIAAAELVRREAGKVLLIEAGPPDNSPLVKMPFGLVWMIGNTRRDWCYSSAPQKHLGGRRLNVTRGRMVGGSGSINSMVWFRGRKDDFDTWQVPGWSWSDVAPAFEAVETRLTPGRMQGAHPLTEALHSLFPAYGTQPPTPEYESAGVFAFNMVDGRRRSAADGFIKPAPKGLTLQTSLEVDRILFTGDKASGVRLVDGSELQANKGVVLSAGSIGSPSILMRSGVGPKADLDRLGIDNRHDAEEVGENLHDHPAAGLHFTGSGYGLTASQIPGWALAPFQYLITRRGRFASPTVEGGAFFNARGLNEAPDVQTHFIPFMLGWQGKRYVYGSGYFADVGICRPKSRGALRLSDSDPGAAPEIDLGLFNDSSDLDTLVAGLKRLRNLMEQADFGRHRGREAFPGPSVQSQKALRAHVRERAATAYHPVGTLRMGAGSAPVDPRLSVRGVEGLWVADASVMPAVTSANTNAPSMMIGYRAGEMISEDCV</sequence>
<dbReference type="GO" id="GO:0016614">
    <property type="term" value="F:oxidoreductase activity, acting on CH-OH group of donors"/>
    <property type="evidence" value="ECO:0007669"/>
    <property type="project" value="InterPro"/>
</dbReference>
<proteinExistence type="inferred from homology"/>
<keyword evidence="4 5" id="KW-0274">FAD</keyword>
<dbReference type="STRING" id="311410.LA5095_05942"/>
<keyword evidence="9" id="KW-0560">Oxidoreductase</keyword>
<comment type="similarity">
    <text evidence="2 6">Belongs to the GMC oxidoreductase family.</text>
</comment>
<accession>A0A0M6ZKV9</accession>
<dbReference type="InterPro" id="IPR012132">
    <property type="entry name" value="GMC_OxRdtase"/>
</dbReference>
<gene>
    <name evidence="9" type="primary">alkJ_2</name>
    <name evidence="9" type="ORF">LA5096_02168</name>
</gene>
<dbReference type="Gene3D" id="3.30.560.10">
    <property type="entry name" value="Glucose Oxidase, domain 3"/>
    <property type="match status" value="1"/>
</dbReference>
<dbReference type="SUPFAM" id="SSF54373">
    <property type="entry name" value="FAD-linked reductases, C-terminal domain"/>
    <property type="match status" value="1"/>
</dbReference>
<dbReference type="Gene3D" id="3.50.50.60">
    <property type="entry name" value="FAD/NAD(P)-binding domain"/>
    <property type="match status" value="1"/>
</dbReference>
<evidence type="ECO:0000256" key="6">
    <source>
        <dbReference type="RuleBase" id="RU003968"/>
    </source>
</evidence>
<protein>
    <submittedName>
        <fullName evidence="9">Alcohol dehydrogenase [acceptor]</fullName>
        <ecNumber evidence="9">1.1.99.-</ecNumber>
    </submittedName>
</protein>